<dbReference type="EMBL" id="MTEJ01000217">
    <property type="protein sequence ID" value="OQX07206.1"/>
    <property type="molecule type" value="Genomic_DNA"/>
</dbReference>
<evidence type="ECO:0000313" key="2">
    <source>
        <dbReference type="Proteomes" id="UP000192491"/>
    </source>
</evidence>
<comment type="caution">
    <text evidence="1">The sequence shown here is derived from an EMBL/GenBank/DDBJ whole genome shotgun (WGS) entry which is preliminary data.</text>
</comment>
<protein>
    <submittedName>
        <fullName evidence="1">Phosphate ABC transporter substrate-binding protein</fullName>
    </submittedName>
</protein>
<proteinExistence type="predicted"/>
<reference evidence="1 2" key="1">
    <citation type="submission" date="2017-01" db="EMBL/GenBank/DDBJ databases">
        <title>Novel large sulfur bacteria in the metagenomes of groundwater-fed chemosynthetic microbial mats in the Lake Huron basin.</title>
        <authorList>
            <person name="Sharrar A.M."/>
            <person name="Flood B.E."/>
            <person name="Bailey J.V."/>
            <person name="Jones D.S."/>
            <person name="Biddanda B."/>
            <person name="Ruberg S.A."/>
            <person name="Marcus D.N."/>
            <person name="Dick G.J."/>
        </authorList>
    </citation>
    <scope>NUCLEOTIDE SEQUENCE [LARGE SCALE GENOMIC DNA]</scope>
    <source>
        <strain evidence="1">A8</strain>
    </source>
</reference>
<dbReference type="SUPFAM" id="SSF53850">
    <property type="entry name" value="Periplasmic binding protein-like II"/>
    <property type="match status" value="1"/>
</dbReference>
<organism evidence="1 2">
    <name type="scientific">Thiothrix lacustris</name>
    <dbReference type="NCBI Taxonomy" id="525917"/>
    <lineage>
        <taxon>Bacteria</taxon>
        <taxon>Pseudomonadati</taxon>
        <taxon>Pseudomonadota</taxon>
        <taxon>Gammaproteobacteria</taxon>
        <taxon>Thiotrichales</taxon>
        <taxon>Thiotrichaceae</taxon>
        <taxon>Thiothrix</taxon>
    </lineage>
</organism>
<accession>A0A1Y1QJH3</accession>
<gene>
    <name evidence="1" type="ORF">BWK73_28725</name>
</gene>
<name>A0A1Y1QJH3_9GAMM</name>
<dbReference type="Pfam" id="PF12974">
    <property type="entry name" value="Phosphonate-bd"/>
    <property type="match status" value="1"/>
</dbReference>
<dbReference type="AlphaFoldDB" id="A0A1Y1QJH3"/>
<sequence>MRYVMTVSPDFPPAKIAGWYIFNTWLQRQLGEHIHLELYPDFASQRTAILNQEIDLIYANPFDAAMLVREQGFVAIAAPLSKSDEAVIAVAADSPVRHVEDLQPGIRIATTDDPDVNLISMIMLEPADLSQTNVEVNTVSTYALVAGQLLRGKADVGFFLKEAFNGFSGMVSNQLRELVRSEIYVIRHVLLAGPRLQTHHQDLRHLLPAMTENPKAQGVLDSMGLQGWELQGQEDTEFMIDLMDTLVN</sequence>
<evidence type="ECO:0000313" key="1">
    <source>
        <dbReference type="EMBL" id="OQX07206.1"/>
    </source>
</evidence>
<dbReference type="Proteomes" id="UP000192491">
    <property type="component" value="Unassembled WGS sequence"/>
</dbReference>
<dbReference type="Gene3D" id="3.40.190.10">
    <property type="entry name" value="Periplasmic binding protein-like II"/>
    <property type="match status" value="2"/>
</dbReference>